<dbReference type="PANTHER" id="PTHR12899:SF3">
    <property type="entry name" value="LARGE RIBOSOMAL SUBUNIT PROTEIN UL18M"/>
    <property type="match status" value="1"/>
</dbReference>
<protein>
    <recommendedName>
        <fullName evidence="6 7">Large ribosomal subunit protein uL18</fullName>
    </recommendedName>
</protein>
<dbReference type="KEGG" id="plon:Pla110_34790"/>
<evidence type="ECO:0000256" key="1">
    <source>
        <dbReference type="ARBA" id="ARBA00007116"/>
    </source>
</evidence>
<dbReference type="Proteomes" id="UP000317178">
    <property type="component" value="Chromosome"/>
</dbReference>
<dbReference type="GO" id="GO:0006412">
    <property type="term" value="P:translation"/>
    <property type="evidence" value="ECO:0007669"/>
    <property type="project" value="UniProtKB-UniRule"/>
</dbReference>
<evidence type="ECO:0000256" key="6">
    <source>
        <dbReference type="ARBA" id="ARBA00035197"/>
    </source>
</evidence>
<comment type="similarity">
    <text evidence="1 7">Belongs to the universal ribosomal protein uL18 family.</text>
</comment>
<keyword evidence="5 7" id="KW-0687">Ribonucleoprotein</keyword>
<keyword evidence="3 7" id="KW-0694">RNA-binding</keyword>
<dbReference type="CDD" id="cd00432">
    <property type="entry name" value="Ribosomal_L18_L5e"/>
    <property type="match status" value="1"/>
</dbReference>
<evidence type="ECO:0000256" key="4">
    <source>
        <dbReference type="ARBA" id="ARBA00022980"/>
    </source>
</evidence>
<evidence type="ECO:0000256" key="2">
    <source>
        <dbReference type="ARBA" id="ARBA00022730"/>
    </source>
</evidence>
<dbReference type="Gene3D" id="3.30.420.100">
    <property type="match status" value="1"/>
</dbReference>
<keyword evidence="2 7" id="KW-0699">rRNA-binding</keyword>
<gene>
    <name evidence="7 8" type="primary">rplR</name>
    <name evidence="8" type="ORF">Pla110_34790</name>
</gene>
<keyword evidence="9" id="KW-1185">Reference proteome</keyword>
<proteinExistence type="inferred from homology"/>
<dbReference type="FunFam" id="3.30.420.100:FF:000001">
    <property type="entry name" value="50S ribosomal protein L18"/>
    <property type="match status" value="1"/>
</dbReference>
<dbReference type="InterPro" id="IPR004389">
    <property type="entry name" value="Ribosomal_uL18_bac-type"/>
</dbReference>
<comment type="subunit">
    <text evidence="7">Part of the 50S ribosomal subunit; part of the 5S rRNA/L5/L18/L25 subcomplex. Contacts the 5S and 23S rRNAs.</text>
</comment>
<dbReference type="PANTHER" id="PTHR12899">
    <property type="entry name" value="39S RIBOSOMAL PROTEIN L18, MITOCHONDRIAL"/>
    <property type="match status" value="1"/>
</dbReference>
<evidence type="ECO:0000256" key="5">
    <source>
        <dbReference type="ARBA" id="ARBA00023274"/>
    </source>
</evidence>
<dbReference type="GO" id="GO:0022625">
    <property type="term" value="C:cytosolic large ribosomal subunit"/>
    <property type="evidence" value="ECO:0007669"/>
    <property type="project" value="TreeGrafter"/>
</dbReference>
<evidence type="ECO:0000313" key="9">
    <source>
        <dbReference type="Proteomes" id="UP000317178"/>
    </source>
</evidence>
<evidence type="ECO:0000256" key="3">
    <source>
        <dbReference type="ARBA" id="ARBA00022884"/>
    </source>
</evidence>
<dbReference type="NCBIfam" id="TIGR00060">
    <property type="entry name" value="L18_bact"/>
    <property type="match status" value="1"/>
</dbReference>
<dbReference type="InterPro" id="IPR057268">
    <property type="entry name" value="Ribosomal_L18"/>
</dbReference>
<organism evidence="8 9">
    <name type="scientific">Polystyrenella longa</name>
    <dbReference type="NCBI Taxonomy" id="2528007"/>
    <lineage>
        <taxon>Bacteria</taxon>
        <taxon>Pseudomonadati</taxon>
        <taxon>Planctomycetota</taxon>
        <taxon>Planctomycetia</taxon>
        <taxon>Planctomycetales</taxon>
        <taxon>Planctomycetaceae</taxon>
        <taxon>Polystyrenella</taxon>
    </lineage>
</organism>
<accession>A0A518CRA2</accession>
<dbReference type="InterPro" id="IPR005484">
    <property type="entry name" value="Ribosomal_uL18_bac/plant/anim"/>
</dbReference>
<dbReference type="EMBL" id="CP036281">
    <property type="protein sequence ID" value="QDU81734.1"/>
    <property type="molecule type" value="Genomic_DNA"/>
</dbReference>
<dbReference type="AlphaFoldDB" id="A0A518CRA2"/>
<keyword evidence="4 7" id="KW-0689">Ribosomal protein</keyword>
<dbReference type="OrthoDB" id="9810939at2"/>
<sequence length="118" mass="13154">MKRQKQIHTMRKRRKFRIRNHIRRTAHGVPRLSVFRSNNHIYAQIIDDVAGETLVASTTLGKSDLTGNRVGAAAVGKEIAQKASEKGIEKVVFDRGAYKYHGRIAALADAAREGGLKF</sequence>
<dbReference type="HAMAP" id="MF_01337_B">
    <property type="entry name" value="Ribosomal_uL18_B"/>
    <property type="match status" value="1"/>
</dbReference>
<dbReference type="RefSeq" id="WP_144997324.1">
    <property type="nucleotide sequence ID" value="NZ_CP036281.1"/>
</dbReference>
<comment type="function">
    <text evidence="7">This is one of the proteins that bind and probably mediate the attachment of the 5S RNA into the large ribosomal subunit, where it forms part of the central protuberance.</text>
</comment>
<dbReference type="Pfam" id="PF00861">
    <property type="entry name" value="Ribosomal_L18p"/>
    <property type="match status" value="1"/>
</dbReference>
<dbReference type="GO" id="GO:0008097">
    <property type="term" value="F:5S rRNA binding"/>
    <property type="evidence" value="ECO:0007669"/>
    <property type="project" value="TreeGrafter"/>
</dbReference>
<evidence type="ECO:0000256" key="7">
    <source>
        <dbReference type="HAMAP-Rule" id="MF_01337"/>
    </source>
</evidence>
<evidence type="ECO:0000313" key="8">
    <source>
        <dbReference type="EMBL" id="QDU81734.1"/>
    </source>
</evidence>
<dbReference type="SUPFAM" id="SSF53137">
    <property type="entry name" value="Translational machinery components"/>
    <property type="match status" value="1"/>
</dbReference>
<reference evidence="8 9" key="1">
    <citation type="submission" date="2019-02" db="EMBL/GenBank/DDBJ databases">
        <title>Deep-cultivation of Planctomycetes and their phenomic and genomic characterization uncovers novel biology.</title>
        <authorList>
            <person name="Wiegand S."/>
            <person name="Jogler M."/>
            <person name="Boedeker C."/>
            <person name="Pinto D."/>
            <person name="Vollmers J."/>
            <person name="Rivas-Marin E."/>
            <person name="Kohn T."/>
            <person name="Peeters S.H."/>
            <person name="Heuer A."/>
            <person name="Rast P."/>
            <person name="Oberbeckmann S."/>
            <person name="Bunk B."/>
            <person name="Jeske O."/>
            <person name="Meyerdierks A."/>
            <person name="Storesund J.E."/>
            <person name="Kallscheuer N."/>
            <person name="Luecker S."/>
            <person name="Lage O.M."/>
            <person name="Pohl T."/>
            <person name="Merkel B.J."/>
            <person name="Hornburger P."/>
            <person name="Mueller R.-W."/>
            <person name="Bruemmer F."/>
            <person name="Labrenz M."/>
            <person name="Spormann A.M."/>
            <person name="Op den Camp H."/>
            <person name="Overmann J."/>
            <person name="Amann R."/>
            <person name="Jetten M.S.M."/>
            <person name="Mascher T."/>
            <person name="Medema M.H."/>
            <person name="Devos D.P."/>
            <person name="Kaster A.-K."/>
            <person name="Ovreas L."/>
            <person name="Rohde M."/>
            <person name="Galperin M.Y."/>
            <person name="Jogler C."/>
        </authorList>
    </citation>
    <scope>NUCLEOTIDE SEQUENCE [LARGE SCALE GENOMIC DNA]</scope>
    <source>
        <strain evidence="8 9">Pla110</strain>
    </source>
</reference>
<dbReference type="GO" id="GO:0003735">
    <property type="term" value="F:structural constituent of ribosome"/>
    <property type="evidence" value="ECO:0007669"/>
    <property type="project" value="InterPro"/>
</dbReference>
<name>A0A518CRA2_9PLAN</name>